<dbReference type="PANTHER" id="PTHR23208:SF14">
    <property type="entry name" value="GLYCOSIDE HYDROLASE FAMILY 25 PROTEIN-RELATED"/>
    <property type="match status" value="1"/>
</dbReference>
<protein>
    <submittedName>
        <fullName evidence="3">GH26 domain-containing protein</fullName>
    </submittedName>
</protein>
<dbReference type="Proteomes" id="UP000267027">
    <property type="component" value="Unassembled WGS sequence"/>
</dbReference>
<evidence type="ECO:0000313" key="3">
    <source>
        <dbReference type="WBParaSite" id="ACOC_0000741301-mRNA-1"/>
    </source>
</evidence>
<name>A0A0R3PQ44_ANGCS</name>
<dbReference type="Gene3D" id="3.20.20.80">
    <property type="entry name" value="Glycosidases"/>
    <property type="match status" value="1"/>
</dbReference>
<dbReference type="OrthoDB" id="25039at2759"/>
<dbReference type="EMBL" id="UYYA01004036">
    <property type="protein sequence ID" value="VDM58999.1"/>
    <property type="molecule type" value="Genomic_DNA"/>
</dbReference>
<dbReference type="InterPro" id="IPR017853">
    <property type="entry name" value="GH"/>
</dbReference>
<keyword evidence="2" id="KW-1185">Reference proteome</keyword>
<proteinExistence type="predicted"/>
<reference evidence="3" key="1">
    <citation type="submission" date="2017-02" db="UniProtKB">
        <authorList>
            <consortium name="WormBaseParasite"/>
        </authorList>
    </citation>
    <scope>IDENTIFICATION</scope>
</reference>
<accession>A0A0R3PQ44</accession>
<dbReference type="SUPFAM" id="SSF51445">
    <property type="entry name" value="(Trans)glycosidases"/>
    <property type="match status" value="1"/>
</dbReference>
<dbReference type="AlphaFoldDB" id="A0A0R3PQ44"/>
<dbReference type="GO" id="GO:0007165">
    <property type="term" value="P:signal transduction"/>
    <property type="evidence" value="ECO:0007669"/>
    <property type="project" value="TreeGrafter"/>
</dbReference>
<evidence type="ECO:0000313" key="1">
    <source>
        <dbReference type="EMBL" id="VDM58999.1"/>
    </source>
</evidence>
<evidence type="ECO:0000313" key="2">
    <source>
        <dbReference type="Proteomes" id="UP000267027"/>
    </source>
</evidence>
<reference evidence="1 2" key="2">
    <citation type="submission" date="2018-11" db="EMBL/GenBank/DDBJ databases">
        <authorList>
            <consortium name="Pathogen Informatics"/>
        </authorList>
    </citation>
    <scope>NUCLEOTIDE SEQUENCE [LARGE SCALE GENOMIC DNA]</scope>
    <source>
        <strain evidence="1 2">Costa Rica</strain>
    </source>
</reference>
<dbReference type="InterPro" id="IPR051595">
    <property type="entry name" value="GH25_Enzymes"/>
</dbReference>
<sequence length="254" mass="28376">IRKNSIVRKRTGLDVWLFSYGDHTSHLHWEFNSMTVQAKVEVTTPTAPTNQLSGFGTSCFSVLVVRQNTTTKHKFESGSTKTSFTKAFSSAGLGTEVYMTPQPNSRKTGSQQFDEMYNYMTKSGIKIVTVWIQVTSPINWSTSIAVNVNFIDSITARQYGLSVGIYTNYYDWSQITSGLIADGTMLWYWNVYGPGVAGESPPDFTDFHSFAGWTAPVVKQFAQVESVCGVTVNRYARTAFYFTSNISNTKTKLI</sequence>
<dbReference type="GO" id="GO:0045087">
    <property type="term" value="P:innate immune response"/>
    <property type="evidence" value="ECO:0007669"/>
    <property type="project" value="TreeGrafter"/>
</dbReference>
<organism evidence="3">
    <name type="scientific">Angiostrongylus costaricensis</name>
    <name type="common">Nematode worm</name>
    <dbReference type="NCBI Taxonomy" id="334426"/>
    <lineage>
        <taxon>Eukaryota</taxon>
        <taxon>Metazoa</taxon>
        <taxon>Ecdysozoa</taxon>
        <taxon>Nematoda</taxon>
        <taxon>Chromadorea</taxon>
        <taxon>Rhabditida</taxon>
        <taxon>Rhabditina</taxon>
        <taxon>Rhabditomorpha</taxon>
        <taxon>Strongyloidea</taxon>
        <taxon>Metastrongylidae</taxon>
        <taxon>Angiostrongylus</taxon>
    </lineage>
</organism>
<dbReference type="OMA" id="INWSTSI"/>
<gene>
    <name evidence="1" type="ORF">ACOC_LOCUS7414</name>
</gene>
<dbReference type="WBParaSite" id="ACOC_0000741301-mRNA-1">
    <property type="protein sequence ID" value="ACOC_0000741301-mRNA-1"/>
    <property type="gene ID" value="ACOC_0000741301"/>
</dbReference>
<dbReference type="PANTHER" id="PTHR23208">
    <property type="entry name" value="LYSOZYME PROTEIN"/>
    <property type="match status" value="1"/>
</dbReference>